<name>A0ABS7DAB8_9BACL</name>
<dbReference type="InterPro" id="IPR023286">
    <property type="entry name" value="ABATE_dom_sf"/>
</dbReference>
<dbReference type="Gene3D" id="1.10.3300.10">
    <property type="entry name" value="Jann2411-like domain"/>
    <property type="match status" value="1"/>
</dbReference>
<sequence length="174" mass="20238">MSPILARPQYFLHVLNRSHGQPPYPQGSLEHELHDLLFRLAESVRVKQQIDESTVERINAAFEQYQALRLKLTLRNPSDSLFKQGNGGRQYDGQQLLLHTEFVDGQDNVRRMYMEAMLSLLEAMEQGGIELQNCVHCRDWFIPYQRAQVAKFCSAKCRNRANYLQKQQKESISV</sequence>
<dbReference type="Proteomes" id="UP000812277">
    <property type="component" value="Unassembled WGS sequence"/>
</dbReference>
<comment type="caution">
    <text evidence="1">The sequence shown here is derived from an EMBL/GenBank/DDBJ whole genome shotgun (WGS) entry which is preliminary data.</text>
</comment>
<keyword evidence="2" id="KW-1185">Reference proteome</keyword>
<dbReference type="RefSeq" id="WP_219873678.1">
    <property type="nucleotide sequence ID" value="NZ_JAHZIJ010000013.1"/>
</dbReference>
<proteinExistence type="predicted"/>
<evidence type="ECO:0000313" key="1">
    <source>
        <dbReference type="EMBL" id="MBW7476442.1"/>
    </source>
</evidence>
<evidence type="ECO:0000313" key="2">
    <source>
        <dbReference type="Proteomes" id="UP000812277"/>
    </source>
</evidence>
<organism evidence="1 2">
    <name type="scientific">Paenibacillus oenotherae</name>
    <dbReference type="NCBI Taxonomy" id="1435645"/>
    <lineage>
        <taxon>Bacteria</taxon>
        <taxon>Bacillati</taxon>
        <taxon>Bacillota</taxon>
        <taxon>Bacilli</taxon>
        <taxon>Bacillales</taxon>
        <taxon>Paenibacillaceae</taxon>
        <taxon>Paenibacillus</taxon>
    </lineage>
</organism>
<protein>
    <recommendedName>
        <fullName evidence="3">CGNR zinc finger domain-containing protein</fullName>
    </recommendedName>
</protein>
<evidence type="ECO:0008006" key="3">
    <source>
        <dbReference type="Google" id="ProtNLM"/>
    </source>
</evidence>
<reference evidence="1 2" key="1">
    <citation type="submission" date="2021-07" db="EMBL/GenBank/DDBJ databases">
        <title>Paenibacillus radiodurans sp. nov., isolated from the southeastern edge of Tengger Desert.</title>
        <authorList>
            <person name="Zhang G."/>
        </authorList>
    </citation>
    <scope>NUCLEOTIDE SEQUENCE [LARGE SCALE GENOMIC DNA]</scope>
    <source>
        <strain evidence="1 2">DT7-4</strain>
    </source>
</reference>
<dbReference type="EMBL" id="JAHZIJ010000013">
    <property type="protein sequence ID" value="MBW7476442.1"/>
    <property type="molecule type" value="Genomic_DNA"/>
</dbReference>
<accession>A0ABS7DAB8</accession>
<gene>
    <name evidence="1" type="ORF">K0T92_17045</name>
</gene>